<comment type="similarity">
    <text evidence="10">Belongs to the G-protein coupled receptor 1 family. Vasopressin/oxytocin receptor subfamily.</text>
</comment>
<evidence type="ECO:0000256" key="9">
    <source>
        <dbReference type="ARBA" id="ARBA00023224"/>
    </source>
</evidence>
<dbReference type="PRINTS" id="PR00896">
    <property type="entry name" value="VASOPRESSINR"/>
</dbReference>
<dbReference type="Gene3D" id="1.20.1070.10">
    <property type="entry name" value="Rhodopsin 7-helix transmembrane proteins"/>
    <property type="match status" value="1"/>
</dbReference>
<dbReference type="Pfam" id="PF00001">
    <property type="entry name" value="7tm_1"/>
    <property type="match status" value="1"/>
</dbReference>
<dbReference type="InterPro" id="IPR000276">
    <property type="entry name" value="GPCR_Rhodpsn"/>
</dbReference>
<dbReference type="Proteomes" id="UP000596742">
    <property type="component" value="Unassembled WGS sequence"/>
</dbReference>
<dbReference type="PROSITE" id="PS50262">
    <property type="entry name" value="G_PROTEIN_RECEP_F1_2"/>
    <property type="match status" value="1"/>
</dbReference>
<protein>
    <submittedName>
        <fullName evidence="12">Neuropeptide S receptor 1</fullName>
    </submittedName>
</protein>
<keyword evidence="7 10" id="KW-0675">Receptor</keyword>
<keyword evidence="3 10" id="KW-0812">Transmembrane</keyword>
<keyword evidence="2" id="KW-1003">Cell membrane</keyword>
<proteinExistence type="inferred from homology"/>
<evidence type="ECO:0000256" key="5">
    <source>
        <dbReference type="ARBA" id="ARBA00023040"/>
    </source>
</evidence>
<dbReference type="SUPFAM" id="SSF81321">
    <property type="entry name" value="Family A G protein-coupled receptor-like"/>
    <property type="match status" value="1"/>
</dbReference>
<evidence type="ECO:0000256" key="1">
    <source>
        <dbReference type="ARBA" id="ARBA00004651"/>
    </source>
</evidence>
<evidence type="ECO:0000256" key="3">
    <source>
        <dbReference type="ARBA" id="ARBA00022692"/>
    </source>
</evidence>
<dbReference type="GO" id="GO:0008188">
    <property type="term" value="F:neuropeptide receptor activity"/>
    <property type="evidence" value="ECO:0007669"/>
    <property type="project" value="TreeGrafter"/>
</dbReference>
<evidence type="ECO:0000259" key="11">
    <source>
        <dbReference type="PROSITE" id="PS50262"/>
    </source>
</evidence>
<feature type="transmembrane region" description="Helical" evidence="10">
    <location>
        <begin position="289"/>
        <end position="307"/>
    </location>
</feature>
<feature type="transmembrane region" description="Helical" evidence="10">
    <location>
        <begin position="38"/>
        <end position="55"/>
    </location>
</feature>
<dbReference type="GO" id="GO:0005000">
    <property type="term" value="F:vasopressin receptor activity"/>
    <property type="evidence" value="ECO:0007669"/>
    <property type="project" value="InterPro"/>
</dbReference>
<keyword evidence="6 10" id="KW-0472">Membrane</keyword>
<dbReference type="AlphaFoldDB" id="A0A8B6F5J4"/>
<keyword evidence="5 10" id="KW-0297">G-protein coupled receptor</keyword>
<feature type="transmembrane region" description="Helical" evidence="10">
    <location>
        <begin position="75"/>
        <end position="96"/>
    </location>
</feature>
<evidence type="ECO:0000256" key="4">
    <source>
        <dbReference type="ARBA" id="ARBA00022989"/>
    </source>
</evidence>
<gene>
    <name evidence="12" type="ORF">MGAL_10B003902</name>
</gene>
<dbReference type="InterPro" id="IPR017452">
    <property type="entry name" value="GPCR_Rhodpsn_7TM"/>
</dbReference>
<dbReference type="EMBL" id="UYJE01006193">
    <property type="protein sequence ID" value="VDI43793.1"/>
    <property type="molecule type" value="Genomic_DNA"/>
</dbReference>
<feature type="transmembrane region" description="Helical" evidence="10">
    <location>
        <begin position="117"/>
        <end position="138"/>
    </location>
</feature>
<keyword evidence="13" id="KW-1185">Reference proteome</keyword>
<evidence type="ECO:0000256" key="6">
    <source>
        <dbReference type="ARBA" id="ARBA00023136"/>
    </source>
</evidence>
<dbReference type="PANTHER" id="PTHR24224:SF6">
    <property type="entry name" value="CARDIOACCELERATORY PEPTIDE RECEPTOR-RELATED"/>
    <property type="match status" value="1"/>
</dbReference>
<dbReference type="PANTHER" id="PTHR24224">
    <property type="entry name" value="CARDIOACCELERATORY PEPTIDE RECEPTOR-RELATED"/>
    <property type="match status" value="1"/>
</dbReference>
<feature type="transmembrane region" description="Helical" evidence="10">
    <location>
        <begin position="6"/>
        <end position="26"/>
    </location>
</feature>
<dbReference type="OrthoDB" id="5987909at2759"/>
<feature type="domain" description="G-protein coupled receptors family 1 profile" evidence="11">
    <location>
        <begin position="17"/>
        <end position="302"/>
    </location>
</feature>
<keyword evidence="9 10" id="KW-0807">Transducer</keyword>
<keyword evidence="4 10" id="KW-1133">Transmembrane helix</keyword>
<evidence type="ECO:0000256" key="2">
    <source>
        <dbReference type="ARBA" id="ARBA00022475"/>
    </source>
</evidence>
<evidence type="ECO:0000256" key="10">
    <source>
        <dbReference type="RuleBase" id="RU046427"/>
    </source>
</evidence>
<evidence type="ECO:0000313" key="12">
    <source>
        <dbReference type="EMBL" id="VDI43793.1"/>
    </source>
</evidence>
<organism evidence="12 13">
    <name type="scientific">Mytilus galloprovincialis</name>
    <name type="common">Mediterranean mussel</name>
    <dbReference type="NCBI Taxonomy" id="29158"/>
    <lineage>
        <taxon>Eukaryota</taxon>
        <taxon>Metazoa</taxon>
        <taxon>Spiralia</taxon>
        <taxon>Lophotrochozoa</taxon>
        <taxon>Mollusca</taxon>
        <taxon>Bivalvia</taxon>
        <taxon>Autobranchia</taxon>
        <taxon>Pteriomorphia</taxon>
        <taxon>Mytilida</taxon>
        <taxon>Mytiloidea</taxon>
        <taxon>Mytilidae</taxon>
        <taxon>Mytilinae</taxon>
        <taxon>Mytilus</taxon>
    </lineage>
</organism>
<accession>A0A8B6F5J4</accession>
<comment type="subcellular location">
    <subcellularLocation>
        <location evidence="1 10">Cell membrane</location>
        <topology evidence="1 10">Multi-pass membrane protein</topology>
    </subcellularLocation>
</comment>
<dbReference type="PRINTS" id="PR00237">
    <property type="entry name" value="GPCRRHODOPSN"/>
</dbReference>
<feature type="transmembrane region" description="Helical" evidence="10">
    <location>
        <begin position="247"/>
        <end position="269"/>
    </location>
</feature>
<comment type="caution">
    <text evidence="12">The sequence shown here is derived from an EMBL/GenBank/DDBJ whole genome shotgun (WGS) entry which is preliminary data.</text>
</comment>
<feature type="transmembrane region" description="Helical" evidence="10">
    <location>
        <begin position="158"/>
        <end position="188"/>
    </location>
</feature>
<name>A0A8B6F5J4_MYTGA</name>
<reference evidence="12" key="1">
    <citation type="submission" date="2018-11" db="EMBL/GenBank/DDBJ databases">
        <authorList>
            <person name="Alioto T."/>
            <person name="Alioto T."/>
        </authorList>
    </citation>
    <scope>NUCLEOTIDE SEQUENCE</scope>
</reference>
<dbReference type="InterPro" id="IPR052665">
    <property type="entry name" value="Neuropeptide-GPCR"/>
</dbReference>
<dbReference type="InterPro" id="IPR001817">
    <property type="entry name" value="Vasoprsn_rcpt"/>
</dbReference>
<feature type="non-terminal residue" evidence="12">
    <location>
        <position position="1"/>
    </location>
</feature>
<keyword evidence="8 10" id="KW-0325">Glycoprotein</keyword>
<sequence length="331" mass="37438">TEQVSFLIVLFTLIVTGNCTVLTILFMSGKMRSRMNLFMANLACADLMVGIFLVLTDVISKITITWETPDPGCKIVKFLQAFSTYASAFSLVALSIDRLSVVIRPLNRAGNGKSWTLIALAWIFAALFAFPMLLLFFVKEEQNMKFCKIEFTKQWMWQVYLSLNAVAVFIIPAVIIAFCYIVIVTILWRKANFAMGNDTCSNGCSPQHIINKDGQTVLQQKSKKVTWNSSSRGVIPKAKIKTIKMTFVIVLAFIFCWSPYFVFDLLFVYEQIPDPYSQHITAINTFIQSLAPLNSAANPFIFLLFNFKTVKSACGRHNRHMYSPPTTHSHL</sequence>
<dbReference type="GO" id="GO:0005886">
    <property type="term" value="C:plasma membrane"/>
    <property type="evidence" value="ECO:0007669"/>
    <property type="project" value="UniProtKB-SubCell"/>
</dbReference>
<evidence type="ECO:0000313" key="13">
    <source>
        <dbReference type="Proteomes" id="UP000596742"/>
    </source>
</evidence>
<evidence type="ECO:0000256" key="8">
    <source>
        <dbReference type="ARBA" id="ARBA00023180"/>
    </source>
</evidence>
<evidence type="ECO:0000256" key="7">
    <source>
        <dbReference type="ARBA" id="ARBA00023170"/>
    </source>
</evidence>